<dbReference type="OMA" id="AYVSHAY"/>
<dbReference type="Gene3D" id="3.40.50.1820">
    <property type="entry name" value="alpha/beta hydrolase"/>
    <property type="match status" value="1"/>
</dbReference>
<feature type="non-terminal residue" evidence="9">
    <location>
        <position position="373"/>
    </location>
</feature>
<organism evidence="9 10">
    <name type="scientific">Taxus chinensis</name>
    <name type="common">Chinese yew</name>
    <name type="synonym">Taxus wallichiana var. chinensis</name>
    <dbReference type="NCBI Taxonomy" id="29808"/>
    <lineage>
        <taxon>Eukaryota</taxon>
        <taxon>Viridiplantae</taxon>
        <taxon>Streptophyta</taxon>
        <taxon>Embryophyta</taxon>
        <taxon>Tracheophyta</taxon>
        <taxon>Spermatophyta</taxon>
        <taxon>Pinopsida</taxon>
        <taxon>Pinidae</taxon>
        <taxon>Conifers II</taxon>
        <taxon>Cupressales</taxon>
        <taxon>Taxaceae</taxon>
        <taxon>Taxus</taxon>
    </lineage>
</organism>
<dbReference type="PIRSF" id="PIRSF000862">
    <property type="entry name" value="Steryl_ester_lip"/>
    <property type="match status" value="1"/>
</dbReference>
<feature type="active site" description="Charge relay system" evidence="7">
    <location>
        <position position="348"/>
    </location>
</feature>
<reference evidence="9 10" key="1">
    <citation type="journal article" date="2021" name="Nat. Plants">
        <title>The Taxus genome provides insights into paclitaxel biosynthesis.</title>
        <authorList>
            <person name="Xiong X."/>
            <person name="Gou J."/>
            <person name="Liao Q."/>
            <person name="Li Y."/>
            <person name="Zhou Q."/>
            <person name="Bi G."/>
            <person name="Li C."/>
            <person name="Du R."/>
            <person name="Wang X."/>
            <person name="Sun T."/>
            <person name="Guo L."/>
            <person name="Liang H."/>
            <person name="Lu P."/>
            <person name="Wu Y."/>
            <person name="Zhang Z."/>
            <person name="Ro D.K."/>
            <person name="Shang Y."/>
            <person name="Huang S."/>
            <person name="Yan J."/>
        </authorList>
    </citation>
    <scope>NUCLEOTIDE SEQUENCE [LARGE SCALE GENOMIC DNA]</scope>
    <source>
        <strain evidence="9">Ta-2019</strain>
    </source>
</reference>
<name>A0AA38F9T1_TAXCH</name>
<evidence type="ECO:0000313" key="9">
    <source>
        <dbReference type="EMBL" id="KAH9297729.1"/>
    </source>
</evidence>
<keyword evidence="2" id="KW-0732">Signal</keyword>
<keyword evidence="10" id="KW-1185">Reference proteome</keyword>
<dbReference type="Pfam" id="PF04083">
    <property type="entry name" value="Abhydro_lipase"/>
    <property type="match status" value="1"/>
</dbReference>
<feature type="active site" description="Nucleophile" evidence="7">
    <location>
        <position position="149"/>
    </location>
</feature>
<dbReference type="PANTHER" id="PTHR11005">
    <property type="entry name" value="LYSOSOMAL ACID LIPASE-RELATED"/>
    <property type="match status" value="1"/>
</dbReference>
<keyword evidence="4" id="KW-0442">Lipid degradation</keyword>
<comment type="caution">
    <text evidence="9">The sequence shown here is derived from an EMBL/GenBank/DDBJ whole genome shotgun (WGS) entry which is preliminary data.</text>
</comment>
<keyword evidence="6" id="KW-0325">Glycoprotein</keyword>
<comment type="similarity">
    <text evidence="1">Belongs to the AB hydrolase superfamily. Lipase family.</text>
</comment>
<evidence type="ECO:0000256" key="1">
    <source>
        <dbReference type="ARBA" id="ARBA00010701"/>
    </source>
</evidence>
<dbReference type="FunFam" id="3.40.50.1820:FF:000057">
    <property type="entry name" value="Lipase"/>
    <property type="match status" value="1"/>
</dbReference>
<evidence type="ECO:0000256" key="4">
    <source>
        <dbReference type="ARBA" id="ARBA00022963"/>
    </source>
</evidence>
<protein>
    <recommendedName>
        <fullName evidence="8">Partial AB-hydrolase lipase domain-containing protein</fullName>
    </recommendedName>
</protein>
<gene>
    <name evidence="9" type="ORF">KI387_029411</name>
</gene>
<evidence type="ECO:0000256" key="2">
    <source>
        <dbReference type="ARBA" id="ARBA00022729"/>
    </source>
</evidence>
<evidence type="ECO:0000259" key="8">
    <source>
        <dbReference type="Pfam" id="PF04083"/>
    </source>
</evidence>
<evidence type="ECO:0000256" key="5">
    <source>
        <dbReference type="ARBA" id="ARBA00023098"/>
    </source>
</evidence>
<keyword evidence="3" id="KW-0378">Hydrolase</keyword>
<dbReference type="GO" id="GO:0016042">
    <property type="term" value="P:lipid catabolic process"/>
    <property type="evidence" value="ECO:0007669"/>
    <property type="project" value="UniProtKB-KW"/>
</dbReference>
<evidence type="ECO:0000256" key="6">
    <source>
        <dbReference type="ARBA" id="ARBA00023180"/>
    </source>
</evidence>
<sequence>LDSINGVIRSENNPNGLCSIFVHPYSKYKCHEYSIGTSDGFRLGVQRLRIPSSPKGPVLLIHGVLSGGDSWVLNPPDESPAFILADAGYDVWIGNTRTTTFSYGHEFLTENDEAYWDWSVDELAAIDLPAMVHLVNNITKRNMHFIGFSQGTQAALAALSDGNMGNMVEKMALLAPVAYVSHTYTPIGVAAVVLHLDKVFEDLGLHSFSTKTKAGKQYVDMICAAANMRCFEGLTDAFTGINCCINNSRRAFYEKYETQTTSTKNLVHLAQMYRANKFQKYDYGWLKNLIKYGSINPPIYDLSKVPKQKLFLAAGEKDALANALDVERLKIELGGQGFQYLYKPTYAHLDFILAYNCKEEVYDHVVSFFENNV</sequence>
<evidence type="ECO:0000313" key="10">
    <source>
        <dbReference type="Proteomes" id="UP000824469"/>
    </source>
</evidence>
<dbReference type="InterPro" id="IPR006693">
    <property type="entry name" value="AB_hydrolase_lipase"/>
</dbReference>
<dbReference type="EMBL" id="JAHRHJ020000010">
    <property type="protein sequence ID" value="KAH9297729.1"/>
    <property type="molecule type" value="Genomic_DNA"/>
</dbReference>
<proteinExistence type="inferred from homology"/>
<evidence type="ECO:0000256" key="3">
    <source>
        <dbReference type="ARBA" id="ARBA00022801"/>
    </source>
</evidence>
<dbReference type="AlphaFoldDB" id="A0AA38F9T1"/>
<dbReference type="InterPro" id="IPR025483">
    <property type="entry name" value="Lipase_euk"/>
</dbReference>
<evidence type="ECO:0000256" key="7">
    <source>
        <dbReference type="PIRSR" id="PIRSR000862-1"/>
    </source>
</evidence>
<dbReference type="GO" id="GO:0016788">
    <property type="term" value="F:hydrolase activity, acting on ester bonds"/>
    <property type="evidence" value="ECO:0007669"/>
    <property type="project" value="InterPro"/>
</dbReference>
<accession>A0AA38F9T1</accession>
<dbReference type="SUPFAM" id="SSF53474">
    <property type="entry name" value="alpha/beta-Hydrolases"/>
    <property type="match status" value="1"/>
</dbReference>
<feature type="domain" description="Partial AB-hydrolase lipase" evidence="8">
    <location>
        <begin position="26"/>
        <end position="74"/>
    </location>
</feature>
<keyword evidence="5" id="KW-0443">Lipid metabolism</keyword>
<feature type="active site" description="Charge relay system" evidence="7">
    <location>
        <position position="318"/>
    </location>
</feature>
<dbReference type="Proteomes" id="UP000824469">
    <property type="component" value="Unassembled WGS sequence"/>
</dbReference>
<dbReference type="InterPro" id="IPR029058">
    <property type="entry name" value="AB_hydrolase_fold"/>
</dbReference>